<dbReference type="InterPro" id="IPR001387">
    <property type="entry name" value="Cro/C1-type_HTH"/>
</dbReference>
<dbReference type="SMART" id="SM00530">
    <property type="entry name" value="HTH_XRE"/>
    <property type="match status" value="1"/>
</dbReference>
<dbReference type="PANTHER" id="PTHR37038">
    <property type="entry name" value="TRANSCRIPTIONAL REGULATOR-RELATED"/>
    <property type="match status" value="1"/>
</dbReference>
<dbReference type="InterPro" id="IPR053163">
    <property type="entry name" value="HTH-type_regulator_Rgg"/>
</dbReference>
<gene>
    <name evidence="2" type="ORF">LFYK43_09220</name>
</gene>
<dbReference type="Gene3D" id="1.25.40.10">
    <property type="entry name" value="Tetratricopeptide repeat domain"/>
    <property type="match status" value="1"/>
</dbReference>
<dbReference type="AlphaFoldDB" id="A0A401ISE7"/>
<name>A0A401ISE7_9LACO</name>
<accession>A0A401ISE7</accession>
<organism evidence="2 3">
    <name type="scientific">Ligilactobacillus salitolerans</name>
    <dbReference type="NCBI Taxonomy" id="1808352"/>
    <lineage>
        <taxon>Bacteria</taxon>
        <taxon>Bacillati</taxon>
        <taxon>Bacillota</taxon>
        <taxon>Bacilli</taxon>
        <taxon>Lactobacillales</taxon>
        <taxon>Lactobacillaceae</taxon>
        <taxon>Ligilactobacillus</taxon>
    </lineage>
</organism>
<feature type="domain" description="HTH cro/C1-type" evidence="1">
    <location>
        <begin position="7"/>
        <end position="60"/>
    </location>
</feature>
<dbReference type="PROSITE" id="PS50943">
    <property type="entry name" value="HTH_CROC1"/>
    <property type="match status" value="1"/>
</dbReference>
<dbReference type="Proteomes" id="UP000286848">
    <property type="component" value="Unassembled WGS sequence"/>
</dbReference>
<dbReference type="RefSeq" id="WP_124975885.1">
    <property type="nucleotide sequence ID" value="NZ_BFFP01000011.1"/>
</dbReference>
<reference evidence="2 3" key="1">
    <citation type="journal article" date="2019" name="Int. J. Syst. Evol. Microbiol.">
        <title>Lactobacillus salitolerans sp. nov., a novel lactic acid bacterium isolated from spent mushroom substrates.</title>
        <authorList>
            <person name="Tohno M."/>
            <person name="Tanizawa Y."/>
            <person name="Kojima Y."/>
            <person name="Sakamoto M."/>
            <person name="Nakamura Y."/>
            <person name="Ohkuma M."/>
            <person name="Kobayashi H."/>
        </authorList>
    </citation>
    <scope>NUCLEOTIDE SEQUENCE [LARGE SCALE GENOMIC DNA]</scope>
    <source>
        <strain evidence="2 3">YK43</strain>
    </source>
</reference>
<dbReference type="EMBL" id="BFFP01000011">
    <property type="protein sequence ID" value="GBG94463.1"/>
    <property type="molecule type" value="Genomic_DNA"/>
</dbReference>
<dbReference type="GO" id="GO:0003677">
    <property type="term" value="F:DNA binding"/>
    <property type="evidence" value="ECO:0007669"/>
    <property type="project" value="InterPro"/>
</dbReference>
<comment type="caution">
    <text evidence="2">The sequence shown here is derived from an EMBL/GenBank/DDBJ whole genome shotgun (WGS) entry which is preliminary data.</text>
</comment>
<dbReference type="InterPro" id="IPR011990">
    <property type="entry name" value="TPR-like_helical_dom_sf"/>
</dbReference>
<dbReference type="OrthoDB" id="1150409at2"/>
<protein>
    <recommendedName>
        <fullName evidence="1">HTH cro/C1-type domain-containing protein</fullName>
    </recommendedName>
</protein>
<keyword evidence="3" id="KW-1185">Reference proteome</keyword>
<evidence type="ECO:0000259" key="1">
    <source>
        <dbReference type="PROSITE" id="PS50943"/>
    </source>
</evidence>
<dbReference type="CDD" id="cd00093">
    <property type="entry name" value="HTH_XRE"/>
    <property type="match status" value="1"/>
</dbReference>
<evidence type="ECO:0000313" key="3">
    <source>
        <dbReference type="Proteomes" id="UP000286848"/>
    </source>
</evidence>
<dbReference type="Pfam" id="PF01381">
    <property type="entry name" value="HTH_3"/>
    <property type="match status" value="1"/>
</dbReference>
<evidence type="ECO:0000313" key="2">
    <source>
        <dbReference type="EMBL" id="GBG94463.1"/>
    </source>
</evidence>
<dbReference type="SUPFAM" id="SSF47413">
    <property type="entry name" value="lambda repressor-like DNA-binding domains"/>
    <property type="match status" value="1"/>
</dbReference>
<proteinExistence type="predicted"/>
<sequence>MINGELIRKRRKELKMSQGELARGITSQGMISQIETQTATPSAKTLEKIITRLHLDFAETVKTKEYVNCEEVLTDAGISLINRQYTQATEMLKSLGKKLTHEQTM</sequence>
<dbReference type="InterPro" id="IPR010982">
    <property type="entry name" value="Lambda_DNA-bd_dom_sf"/>
</dbReference>